<dbReference type="PROSITE" id="PS50863">
    <property type="entry name" value="B3"/>
    <property type="match status" value="1"/>
</dbReference>
<reference evidence="3" key="1">
    <citation type="journal article" date="2021" name="bioRxiv">
        <title>Whole Genome Assembly and Annotation of Northern Wild Rice, Zizania palustris L., Supports a Whole Genome Duplication in the Zizania Genus.</title>
        <authorList>
            <person name="Haas M."/>
            <person name="Kono T."/>
            <person name="Macchietto M."/>
            <person name="Millas R."/>
            <person name="McGilp L."/>
            <person name="Shao M."/>
            <person name="Duquette J."/>
            <person name="Hirsch C.N."/>
            <person name="Kimball J."/>
        </authorList>
    </citation>
    <scope>NUCLEOTIDE SEQUENCE</scope>
    <source>
        <tissue evidence="3">Fresh leaf tissue</tissue>
    </source>
</reference>
<name>A0A8J5SFK7_ZIZPA</name>
<dbReference type="PANTHER" id="PTHR31920">
    <property type="entry name" value="B3 DOMAIN-CONTAINING"/>
    <property type="match status" value="1"/>
</dbReference>
<feature type="compositionally biased region" description="Basic and acidic residues" evidence="1">
    <location>
        <begin position="124"/>
        <end position="135"/>
    </location>
</feature>
<dbReference type="CDD" id="cd10017">
    <property type="entry name" value="B3_DNA"/>
    <property type="match status" value="1"/>
</dbReference>
<dbReference type="SMART" id="SM01019">
    <property type="entry name" value="B3"/>
    <property type="match status" value="1"/>
</dbReference>
<feature type="region of interest" description="Disordered" evidence="1">
    <location>
        <begin position="15"/>
        <end position="77"/>
    </location>
</feature>
<dbReference type="PANTHER" id="PTHR31920:SF144">
    <property type="entry name" value="B3 DOMAIN-CONTAINING PROTEIN OS02G0598200"/>
    <property type="match status" value="1"/>
</dbReference>
<dbReference type="GO" id="GO:0003677">
    <property type="term" value="F:DNA binding"/>
    <property type="evidence" value="ECO:0007669"/>
    <property type="project" value="InterPro"/>
</dbReference>
<dbReference type="OrthoDB" id="635132at2759"/>
<gene>
    <name evidence="3" type="ORF">GUJ93_ZPchr0006g45405</name>
</gene>
<evidence type="ECO:0000313" key="3">
    <source>
        <dbReference type="EMBL" id="KAG8071308.1"/>
    </source>
</evidence>
<feature type="region of interest" description="Disordered" evidence="1">
    <location>
        <begin position="574"/>
        <end position="598"/>
    </location>
</feature>
<evidence type="ECO:0000259" key="2">
    <source>
        <dbReference type="PROSITE" id="PS50863"/>
    </source>
</evidence>
<feature type="region of interest" description="Disordered" evidence="1">
    <location>
        <begin position="92"/>
        <end position="228"/>
    </location>
</feature>
<accession>A0A8J5SFK7</accession>
<dbReference type="Pfam" id="PF02362">
    <property type="entry name" value="B3"/>
    <property type="match status" value="1"/>
</dbReference>
<feature type="compositionally biased region" description="Basic and acidic residues" evidence="1">
    <location>
        <begin position="759"/>
        <end position="771"/>
    </location>
</feature>
<protein>
    <recommendedName>
        <fullName evidence="2">TF-B3 domain-containing protein</fullName>
    </recommendedName>
</protein>
<keyword evidence="4" id="KW-1185">Reference proteome</keyword>
<feature type="region of interest" description="Disordered" evidence="1">
    <location>
        <begin position="736"/>
        <end position="786"/>
    </location>
</feature>
<dbReference type="EMBL" id="JAAALK010000283">
    <property type="protein sequence ID" value="KAG8071308.1"/>
    <property type="molecule type" value="Genomic_DNA"/>
</dbReference>
<sequence length="786" mass="88590">MMSGVVVYGLSSAEQLSSCDRMERRRRKKKRSDGTEKNVRNDADEEKEKLWNGDKKKKKKAGRDAGQREKKMLIGNKKAKNRKVCSAFFEKERKKKMLSSQNGEKKMNNDEDMVKKMKMSVLVDRSKMEKDETDNRTLSNIPVAKEMKMQPSDSVEMKKKKQDTPFVHTEKITTHTFSTDSKEKKRKAPSTPFVREQKMRADDKGKKVHSDGKTKETKKARSDANGNEENICIDGKKKKRKAPFAFFKFMCNNFKKFLSIPPMVAPNFEDLINRYVYLKDSEGKYSNIRLSVVDGSLAFYQGWNNFVSEHFIKWGDFLLFEYTAESTFFVRVFGRDSCEILHFNVESGRVGPGKKKIESNTPTNDLVSRYKGQDSEDIDDGPYVSREYPKHKEPKITLNAEIIPSNLVAESTDAAASATQDPERVESRIVHGSLGALDNQDMNLDNGECQTKSVSLLSIQEKTRKSKVIIITDASSSTQENEDTVKQTISSAASETHQETINTKKDPEIVADSVWCESSMFIGECKNKNASPTCSKGETKGSKTILITDATPLTQENINVVKLTTFSHLKEDRNMTREPSHAATTTTTKCTEMHDSDEDLRRNHQRNTFQAKSTIAVDKYPNNNGMKNSGNFTGIYITPESNRLEKWKKGSVSGQAALHGIGQIRPETTQNVSGKLVGDCGAMELNPVDPWLGSDGTDTCLQPMLTMPIEKPSFFDRMPVSKCELRTEISHFANKKGTTVQLQTKKEQLEPTGSSGSRQGDKIPMHADHVLNKRSSNRKMENLPVV</sequence>
<dbReference type="Proteomes" id="UP000729402">
    <property type="component" value="Unassembled WGS sequence"/>
</dbReference>
<feature type="compositionally biased region" description="Basic and acidic residues" evidence="1">
    <location>
        <begin position="195"/>
        <end position="222"/>
    </location>
</feature>
<feature type="compositionally biased region" description="Basic and acidic residues" evidence="1">
    <location>
        <begin position="62"/>
        <end position="72"/>
    </location>
</feature>
<reference evidence="3" key="2">
    <citation type="submission" date="2021-02" db="EMBL/GenBank/DDBJ databases">
        <authorList>
            <person name="Kimball J.A."/>
            <person name="Haas M.W."/>
            <person name="Macchietto M."/>
            <person name="Kono T."/>
            <person name="Duquette J."/>
            <person name="Shao M."/>
        </authorList>
    </citation>
    <scope>NUCLEOTIDE SEQUENCE</scope>
    <source>
        <tissue evidence="3">Fresh leaf tissue</tissue>
    </source>
</reference>
<evidence type="ECO:0000313" key="4">
    <source>
        <dbReference type="Proteomes" id="UP000729402"/>
    </source>
</evidence>
<dbReference type="AlphaFoldDB" id="A0A8J5SFK7"/>
<feature type="compositionally biased region" description="Basic and acidic residues" evidence="1">
    <location>
        <begin position="32"/>
        <end position="54"/>
    </location>
</feature>
<comment type="caution">
    <text evidence="3">The sequence shown here is derived from an EMBL/GenBank/DDBJ whole genome shotgun (WGS) entry which is preliminary data.</text>
</comment>
<evidence type="ECO:0000256" key="1">
    <source>
        <dbReference type="SAM" id="MobiDB-lite"/>
    </source>
</evidence>
<feature type="compositionally biased region" description="Basic and acidic residues" evidence="1">
    <location>
        <begin position="103"/>
        <end position="115"/>
    </location>
</feature>
<proteinExistence type="predicted"/>
<dbReference type="InterPro" id="IPR003340">
    <property type="entry name" value="B3_DNA-bd"/>
</dbReference>
<feature type="domain" description="TF-B3" evidence="2">
    <location>
        <begin position="243"/>
        <end position="336"/>
    </location>
</feature>
<dbReference type="InterPro" id="IPR050655">
    <property type="entry name" value="Plant_B3_domain"/>
</dbReference>
<organism evidence="3 4">
    <name type="scientific">Zizania palustris</name>
    <name type="common">Northern wild rice</name>
    <dbReference type="NCBI Taxonomy" id="103762"/>
    <lineage>
        <taxon>Eukaryota</taxon>
        <taxon>Viridiplantae</taxon>
        <taxon>Streptophyta</taxon>
        <taxon>Embryophyta</taxon>
        <taxon>Tracheophyta</taxon>
        <taxon>Spermatophyta</taxon>
        <taxon>Magnoliopsida</taxon>
        <taxon>Liliopsida</taxon>
        <taxon>Poales</taxon>
        <taxon>Poaceae</taxon>
        <taxon>BOP clade</taxon>
        <taxon>Oryzoideae</taxon>
        <taxon>Oryzeae</taxon>
        <taxon>Zizaniinae</taxon>
        <taxon>Zizania</taxon>
    </lineage>
</organism>